<evidence type="ECO:0000256" key="5">
    <source>
        <dbReference type="SAM" id="Phobius"/>
    </source>
</evidence>
<reference evidence="6 7" key="1">
    <citation type="journal article" date="2015" name="Genome Biol. Evol.">
        <title>Comparative Genomics of a Bacterivorous Green Alga Reveals Evolutionary Causalities and Consequences of Phago-Mixotrophic Mode of Nutrition.</title>
        <authorList>
            <person name="Burns J.A."/>
            <person name="Paasch A."/>
            <person name="Narechania A."/>
            <person name="Kim E."/>
        </authorList>
    </citation>
    <scope>NUCLEOTIDE SEQUENCE [LARGE SCALE GENOMIC DNA]</scope>
    <source>
        <strain evidence="6 7">PLY_AMNH</strain>
    </source>
</reference>
<keyword evidence="5" id="KW-1133">Transmembrane helix</keyword>
<feature type="repeat" description="ANK" evidence="3">
    <location>
        <begin position="576"/>
        <end position="608"/>
    </location>
</feature>
<comment type="caution">
    <text evidence="6">The sequence shown here is derived from an EMBL/GenBank/DDBJ whole genome shotgun (WGS) entry which is preliminary data.</text>
</comment>
<sequence length="675" mass="72576">LPVALTSERAPDTLQGRHLGTSNMEGGVAFKNQQTFWSTFWGAPPPAASDIPGIRQGYLHEERRPQLRHESVLDETAKEVSNAVSQLFTKGVFFFFVAIVLFLFVGANYFRESQSVPPSASSHVNQRATPLAGQSAELSRLAFVIKFHEMTADNFTPQHVVAFREAISRFTGVPASGIFVNDDFLGEGKGVHVISSVDFGSTYRLSPAQFTTYLRAEGSLHRDIFTNTAYWRRSITGDIKALEVQHGGTEALAQQYRTLGDTTSNTEALSARRRMDETGTSQPTIGEYLLAAEVRYVDYTKITGWNATITCFYAPPPPSPPPPSPPLPPSLTPTATRTPTRSPTTGLPTTAAPTTLAPSTSSPTSASPTDTPTSASPTALPFEAKVSFEASLTMDLATAQEAAFQDEYKKDVVAASGVSSVNYVWITGIRQGAARRHLLATVIISTDVVYVSDNAAAVSFYSSGSSNLTVTYNAQVYNGNTGAKSFATTPPPSPPPNPAPPPVYASNLWGAARSGSVYEVSTFLAFGTDVNARADKHDDFGTKGATALTEASWNGAYDLVSYLIDVGANVNKKDSRKASPIHHAAKQGHSDVMTLLIKSGAHVDARDKNNETPLHLAVNTQEERAVQLLLEKGADVNSKAYDGDTPLDRSKKTLAGKKIAKLLKRYGGKNGRYVM</sequence>
<dbReference type="PRINTS" id="PR01415">
    <property type="entry name" value="ANKYRIN"/>
</dbReference>
<dbReference type="EMBL" id="LGRX02011817">
    <property type="protein sequence ID" value="KAK3268459.1"/>
    <property type="molecule type" value="Genomic_DNA"/>
</dbReference>
<feature type="transmembrane region" description="Helical" evidence="5">
    <location>
        <begin position="91"/>
        <end position="110"/>
    </location>
</feature>
<feature type="compositionally biased region" description="Pro residues" evidence="4">
    <location>
        <begin position="316"/>
        <end position="331"/>
    </location>
</feature>
<dbReference type="PROSITE" id="PS50088">
    <property type="entry name" value="ANK_REPEAT"/>
    <property type="match status" value="3"/>
</dbReference>
<keyword evidence="7" id="KW-1185">Reference proteome</keyword>
<dbReference type="PANTHER" id="PTHR24171">
    <property type="entry name" value="ANKYRIN REPEAT DOMAIN-CONTAINING PROTEIN 39-RELATED"/>
    <property type="match status" value="1"/>
</dbReference>
<feature type="region of interest" description="Disordered" evidence="4">
    <location>
        <begin position="316"/>
        <end position="378"/>
    </location>
</feature>
<feature type="compositionally biased region" description="Low complexity" evidence="4">
    <location>
        <begin position="332"/>
        <end position="378"/>
    </location>
</feature>
<dbReference type="AlphaFoldDB" id="A0AAE0L1L6"/>
<dbReference type="SUPFAM" id="SSF48403">
    <property type="entry name" value="Ankyrin repeat"/>
    <property type="match status" value="1"/>
</dbReference>
<dbReference type="PROSITE" id="PS50297">
    <property type="entry name" value="ANK_REP_REGION"/>
    <property type="match status" value="3"/>
</dbReference>
<feature type="repeat" description="ANK" evidence="3">
    <location>
        <begin position="543"/>
        <end position="575"/>
    </location>
</feature>
<feature type="non-terminal residue" evidence="6">
    <location>
        <position position="1"/>
    </location>
</feature>
<gene>
    <name evidence="6" type="ORF">CYMTET_23040</name>
</gene>
<dbReference type="Proteomes" id="UP001190700">
    <property type="component" value="Unassembled WGS sequence"/>
</dbReference>
<organism evidence="6 7">
    <name type="scientific">Cymbomonas tetramitiformis</name>
    <dbReference type="NCBI Taxonomy" id="36881"/>
    <lineage>
        <taxon>Eukaryota</taxon>
        <taxon>Viridiplantae</taxon>
        <taxon>Chlorophyta</taxon>
        <taxon>Pyramimonadophyceae</taxon>
        <taxon>Pyramimonadales</taxon>
        <taxon>Pyramimonadaceae</taxon>
        <taxon>Cymbomonas</taxon>
    </lineage>
</organism>
<evidence type="ECO:0000313" key="7">
    <source>
        <dbReference type="Proteomes" id="UP001190700"/>
    </source>
</evidence>
<feature type="repeat" description="ANK" evidence="3">
    <location>
        <begin position="609"/>
        <end position="641"/>
    </location>
</feature>
<dbReference type="InterPro" id="IPR002110">
    <property type="entry name" value="Ankyrin_rpt"/>
</dbReference>
<dbReference type="InterPro" id="IPR036770">
    <property type="entry name" value="Ankyrin_rpt-contain_sf"/>
</dbReference>
<evidence type="ECO:0000256" key="2">
    <source>
        <dbReference type="ARBA" id="ARBA00023043"/>
    </source>
</evidence>
<dbReference type="Gene3D" id="1.25.40.20">
    <property type="entry name" value="Ankyrin repeat-containing domain"/>
    <property type="match status" value="2"/>
</dbReference>
<protein>
    <submittedName>
        <fullName evidence="6">Uncharacterized protein</fullName>
    </submittedName>
</protein>
<dbReference type="Pfam" id="PF12796">
    <property type="entry name" value="Ank_2"/>
    <property type="match status" value="1"/>
</dbReference>
<accession>A0AAE0L1L6</accession>
<proteinExistence type="predicted"/>
<dbReference type="SMART" id="SM00248">
    <property type="entry name" value="ANK"/>
    <property type="match status" value="4"/>
</dbReference>
<keyword evidence="2 3" id="KW-0040">ANK repeat</keyword>
<keyword evidence="5" id="KW-0812">Transmembrane</keyword>
<evidence type="ECO:0000256" key="3">
    <source>
        <dbReference type="PROSITE-ProRule" id="PRU00023"/>
    </source>
</evidence>
<evidence type="ECO:0000313" key="6">
    <source>
        <dbReference type="EMBL" id="KAK3268459.1"/>
    </source>
</evidence>
<name>A0AAE0L1L6_9CHLO</name>
<evidence type="ECO:0000256" key="4">
    <source>
        <dbReference type="SAM" id="MobiDB-lite"/>
    </source>
</evidence>
<keyword evidence="1" id="KW-0677">Repeat</keyword>
<keyword evidence="5" id="KW-0472">Membrane</keyword>
<evidence type="ECO:0000256" key="1">
    <source>
        <dbReference type="ARBA" id="ARBA00022737"/>
    </source>
</evidence>